<organism evidence="2 3">
    <name type="scientific">Corynascus novoguineensis</name>
    <dbReference type="NCBI Taxonomy" id="1126955"/>
    <lineage>
        <taxon>Eukaryota</taxon>
        <taxon>Fungi</taxon>
        <taxon>Dikarya</taxon>
        <taxon>Ascomycota</taxon>
        <taxon>Pezizomycotina</taxon>
        <taxon>Sordariomycetes</taxon>
        <taxon>Sordariomycetidae</taxon>
        <taxon>Sordariales</taxon>
        <taxon>Chaetomiaceae</taxon>
        <taxon>Corynascus</taxon>
    </lineage>
</organism>
<feature type="region of interest" description="Disordered" evidence="1">
    <location>
        <begin position="86"/>
        <end position="123"/>
    </location>
</feature>
<feature type="region of interest" description="Disordered" evidence="1">
    <location>
        <begin position="164"/>
        <end position="223"/>
    </location>
</feature>
<evidence type="ECO:0000313" key="2">
    <source>
        <dbReference type="EMBL" id="KAK4245613.1"/>
    </source>
</evidence>
<feature type="region of interest" description="Disordered" evidence="1">
    <location>
        <begin position="470"/>
        <end position="522"/>
    </location>
</feature>
<accession>A0AAN7HLA8</accession>
<evidence type="ECO:0000313" key="3">
    <source>
        <dbReference type="Proteomes" id="UP001303647"/>
    </source>
</evidence>
<reference evidence="2" key="1">
    <citation type="journal article" date="2023" name="Mol. Phylogenet. Evol.">
        <title>Genome-scale phylogeny and comparative genomics of the fungal order Sordariales.</title>
        <authorList>
            <person name="Hensen N."/>
            <person name="Bonometti L."/>
            <person name="Westerberg I."/>
            <person name="Brannstrom I.O."/>
            <person name="Guillou S."/>
            <person name="Cros-Aarteil S."/>
            <person name="Calhoun S."/>
            <person name="Haridas S."/>
            <person name="Kuo A."/>
            <person name="Mondo S."/>
            <person name="Pangilinan J."/>
            <person name="Riley R."/>
            <person name="LaButti K."/>
            <person name="Andreopoulos B."/>
            <person name="Lipzen A."/>
            <person name="Chen C."/>
            <person name="Yan M."/>
            <person name="Daum C."/>
            <person name="Ng V."/>
            <person name="Clum A."/>
            <person name="Steindorff A."/>
            <person name="Ohm R.A."/>
            <person name="Martin F."/>
            <person name="Silar P."/>
            <person name="Natvig D.O."/>
            <person name="Lalanne C."/>
            <person name="Gautier V."/>
            <person name="Ament-Velasquez S.L."/>
            <person name="Kruys A."/>
            <person name="Hutchinson M.I."/>
            <person name="Powell A.J."/>
            <person name="Barry K."/>
            <person name="Miller A.N."/>
            <person name="Grigoriev I.V."/>
            <person name="Debuchy R."/>
            <person name="Gladieux P."/>
            <person name="Hiltunen Thoren M."/>
            <person name="Johannesson H."/>
        </authorList>
    </citation>
    <scope>NUCLEOTIDE SEQUENCE</scope>
    <source>
        <strain evidence="2">CBS 359.72</strain>
    </source>
</reference>
<sequence length="774" mass="83388">MSACELIVNCNLPELLVRDLATSENLFKSKAMTAGCPYAGLAAPGRNSTPPFRRPFLPCRGNNQGQQVAINTSLLHCLVAEESNPFAEELDESGELEEAKDGSQDSSNATSIGMVPSPLRTRQQSVATVATSDSGRCSSLFSRNALSPSLPALSPGLRKRESSLHSTWYEDEPDSPQDRPGSSVLTARTSISDLYEPASDPSDSNHNSMAKENEKNYRPGFSPVFPEVPLLEVCSGTRTHTQPRSSASQPCHEKPRTVDVPLLTISPVRIPSLKESHRSAESTWVASDLGAVSVRTTMRQRGSQNNGYLQEPQAGVPLIEPANGQTDIDGSAPPPIAFANRYQALHHCHAQSPSVMVIGGSGVSGFEEKRGGEAYTQVLAEAKKPSLVNLRRWADTSTESLVSSQKAKPYAPSAPFSPGIPLPPEILESLRVSITCFPETMLLTSSLSIETIRAYSKKFKHQVGMNRTFRGVDTASVRPSTSQSSKSPKRWNMSWLGHSQRSNKQPHLQHQQQSQQHSYSLTRGSQFPPFAMSSLSLAATAAPAPAWAPIKNIFPSASNHLCDALYAHLLAYNYVASLVPQTTPSPVFFPTTAPSSSRPDPRAGTDRKGLRIPHKAASLLGMDDPVSAAAAAYSRHHHQQQQQQQQQQQRQLPSSGRRVLTRRRDGRRGSCSLAEIVAINPRNATFGRGDSDGGGGAGSAAMGELLVGLGRCVNLLVATMRAAGTGEKERAIADEGSSVLFGTDWGEIAEGVEPVEPVLLRALCEVVKFAEERS</sequence>
<evidence type="ECO:0000256" key="1">
    <source>
        <dbReference type="SAM" id="MobiDB-lite"/>
    </source>
</evidence>
<feature type="compositionally biased region" description="Polar residues" evidence="1">
    <location>
        <begin position="477"/>
        <end position="486"/>
    </location>
</feature>
<feature type="compositionally biased region" description="Polar residues" evidence="1">
    <location>
        <begin position="183"/>
        <end position="192"/>
    </location>
</feature>
<dbReference type="AlphaFoldDB" id="A0AAN7HLA8"/>
<proteinExistence type="predicted"/>
<comment type="caution">
    <text evidence="2">The sequence shown here is derived from an EMBL/GenBank/DDBJ whole genome shotgun (WGS) entry which is preliminary data.</text>
</comment>
<dbReference type="Proteomes" id="UP001303647">
    <property type="component" value="Unassembled WGS sequence"/>
</dbReference>
<keyword evidence="3" id="KW-1185">Reference proteome</keyword>
<gene>
    <name evidence="2" type="ORF">C7999DRAFT_16207</name>
</gene>
<feature type="compositionally biased region" description="Low complexity" evidence="1">
    <location>
        <begin position="640"/>
        <end position="658"/>
    </location>
</feature>
<protein>
    <submittedName>
        <fullName evidence="2">Uncharacterized protein</fullName>
    </submittedName>
</protein>
<feature type="compositionally biased region" description="Basic and acidic residues" evidence="1">
    <location>
        <begin position="599"/>
        <end position="609"/>
    </location>
</feature>
<dbReference type="EMBL" id="MU857696">
    <property type="protein sequence ID" value="KAK4245613.1"/>
    <property type="molecule type" value="Genomic_DNA"/>
</dbReference>
<feature type="region of interest" description="Disordered" evidence="1">
    <location>
        <begin position="589"/>
        <end position="609"/>
    </location>
</feature>
<feature type="compositionally biased region" description="Low complexity" evidence="1">
    <location>
        <begin position="505"/>
        <end position="520"/>
    </location>
</feature>
<name>A0AAN7HLA8_9PEZI</name>
<reference evidence="2" key="2">
    <citation type="submission" date="2023-05" db="EMBL/GenBank/DDBJ databases">
        <authorList>
            <consortium name="Lawrence Berkeley National Laboratory"/>
            <person name="Steindorff A."/>
            <person name="Hensen N."/>
            <person name="Bonometti L."/>
            <person name="Westerberg I."/>
            <person name="Brannstrom I.O."/>
            <person name="Guillou S."/>
            <person name="Cros-Aarteil S."/>
            <person name="Calhoun S."/>
            <person name="Haridas S."/>
            <person name="Kuo A."/>
            <person name="Mondo S."/>
            <person name="Pangilinan J."/>
            <person name="Riley R."/>
            <person name="Labutti K."/>
            <person name="Andreopoulos B."/>
            <person name="Lipzen A."/>
            <person name="Chen C."/>
            <person name="Yanf M."/>
            <person name="Daum C."/>
            <person name="Ng V."/>
            <person name="Clum A."/>
            <person name="Ohm R."/>
            <person name="Martin F."/>
            <person name="Silar P."/>
            <person name="Natvig D."/>
            <person name="Lalanne C."/>
            <person name="Gautier V."/>
            <person name="Ament-Velasquez S.L."/>
            <person name="Kruys A."/>
            <person name="Hutchinson M.I."/>
            <person name="Powell A.J."/>
            <person name="Barry K."/>
            <person name="Miller A.N."/>
            <person name="Grigoriev I.V."/>
            <person name="Debuchy R."/>
            <person name="Gladieux P."/>
            <person name="Thoren M.H."/>
            <person name="Johannesson H."/>
        </authorList>
    </citation>
    <scope>NUCLEOTIDE SEQUENCE</scope>
    <source>
        <strain evidence="2">CBS 359.72</strain>
    </source>
</reference>
<feature type="region of interest" description="Disordered" evidence="1">
    <location>
        <begin position="630"/>
        <end position="668"/>
    </location>
</feature>